<evidence type="ECO:0000313" key="9">
    <source>
        <dbReference type="EMBL" id="KIJ60216.1"/>
    </source>
</evidence>
<evidence type="ECO:0000259" key="6">
    <source>
        <dbReference type="PROSITE" id="PS50075"/>
    </source>
</evidence>
<dbReference type="InterPro" id="IPR009081">
    <property type="entry name" value="PP-bd_ACP"/>
</dbReference>
<dbReference type="PANTHER" id="PTHR43775:SF37">
    <property type="entry name" value="SI:DKEY-61P9.11"/>
    <property type="match status" value="1"/>
</dbReference>
<organism evidence="9 10">
    <name type="scientific">Hydnomerulius pinastri MD-312</name>
    <dbReference type="NCBI Taxonomy" id="994086"/>
    <lineage>
        <taxon>Eukaryota</taxon>
        <taxon>Fungi</taxon>
        <taxon>Dikarya</taxon>
        <taxon>Basidiomycota</taxon>
        <taxon>Agaricomycotina</taxon>
        <taxon>Agaricomycetes</taxon>
        <taxon>Agaricomycetidae</taxon>
        <taxon>Boletales</taxon>
        <taxon>Boletales incertae sedis</taxon>
        <taxon>Leucogyrophana</taxon>
    </lineage>
</organism>
<feature type="active site" description="Proton donor; for dehydratase activity" evidence="5">
    <location>
        <position position="1522"/>
    </location>
</feature>
<dbReference type="SMART" id="SM00825">
    <property type="entry name" value="PKS_KS"/>
    <property type="match status" value="1"/>
</dbReference>
<dbReference type="GO" id="GO:0031177">
    <property type="term" value="F:phosphopantetheine binding"/>
    <property type="evidence" value="ECO:0007669"/>
    <property type="project" value="InterPro"/>
</dbReference>
<dbReference type="Pfam" id="PF22621">
    <property type="entry name" value="CurL-like_PKS_C"/>
    <property type="match status" value="1"/>
</dbReference>
<dbReference type="InterPro" id="IPR032088">
    <property type="entry name" value="SAT"/>
</dbReference>
<dbReference type="EMBL" id="KN839875">
    <property type="protein sequence ID" value="KIJ60216.1"/>
    <property type="molecule type" value="Genomic_DNA"/>
</dbReference>
<proteinExistence type="predicted"/>
<keyword evidence="3" id="KW-0808">Transferase</keyword>
<feature type="region of interest" description="C-terminal hotdog fold" evidence="5">
    <location>
        <begin position="1459"/>
        <end position="1611"/>
    </location>
</feature>
<dbReference type="PANTHER" id="PTHR43775">
    <property type="entry name" value="FATTY ACID SYNTHASE"/>
    <property type="match status" value="1"/>
</dbReference>
<dbReference type="InterPro" id="IPR050091">
    <property type="entry name" value="PKS_NRPS_Biosynth_Enz"/>
</dbReference>
<dbReference type="HOGENOM" id="CLU_000022_6_4_1"/>
<dbReference type="Gene3D" id="1.10.1200.10">
    <property type="entry name" value="ACP-like"/>
    <property type="match status" value="1"/>
</dbReference>
<dbReference type="InterPro" id="IPR016035">
    <property type="entry name" value="Acyl_Trfase/lysoPLipase"/>
</dbReference>
<dbReference type="InterPro" id="IPR001227">
    <property type="entry name" value="Ac_transferase_dom_sf"/>
</dbReference>
<dbReference type="InterPro" id="IPR036736">
    <property type="entry name" value="ACP-like_sf"/>
</dbReference>
<dbReference type="PROSITE" id="PS00606">
    <property type="entry name" value="KS3_1"/>
    <property type="match status" value="1"/>
</dbReference>
<dbReference type="InterPro" id="IPR016039">
    <property type="entry name" value="Thiolase-like"/>
</dbReference>
<dbReference type="SMART" id="SM00827">
    <property type="entry name" value="PKS_AT"/>
    <property type="match status" value="1"/>
</dbReference>
<gene>
    <name evidence="9" type="primary">pks1</name>
    <name evidence="9" type="ORF">HYDPIDRAFT_99223</name>
</gene>
<evidence type="ECO:0000256" key="3">
    <source>
        <dbReference type="ARBA" id="ARBA00022679"/>
    </source>
</evidence>
<feature type="domain" description="Carrier" evidence="6">
    <location>
        <begin position="1699"/>
        <end position="1774"/>
    </location>
</feature>
<feature type="region of interest" description="N-terminal hotdog fold" evidence="5">
    <location>
        <begin position="1300"/>
        <end position="1433"/>
    </location>
</feature>
<dbReference type="InterPro" id="IPR018201">
    <property type="entry name" value="Ketoacyl_synth_AS"/>
</dbReference>
<dbReference type="NCBIfam" id="TIGR04532">
    <property type="entry name" value="PT_fungal_PKS"/>
    <property type="match status" value="1"/>
</dbReference>
<dbReference type="SMART" id="SM00823">
    <property type="entry name" value="PKS_PP"/>
    <property type="match status" value="1"/>
</dbReference>
<keyword evidence="4" id="KW-0843">Virulence</keyword>
<evidence type="ECO:0000259" key="7">
    <source>
        <dbReference type="PROSITE" id="PS52004"/>
    </source>
</evidence>
<dbReference type="InterPro" id="IPR020806">
    <property type="entry name" value="PKS_PP-bd"/>
</dbReference>
<dbReference type="InterPro" id="IPR030918">
    <property type="entry name" value="PT_fungal_PKS"/>
</dbReference>
<dbReference type="PROSITE" id="PS52004">
    <property type="entry name" value="KS3_2"/>
    <property type="match status" value="1"/>
</dbReference>
<evidence type="ECO:0000256" key="1">
    <source>
        <dbReference type="ARBA" id="ARBA00022450"/>
    </source>
</evidence>
<keyword evidence="10" id="KW-1185">Reference proteome</keyword>
<sequence>MVEPTPESKRTVIIPVFSGQGSGRASLAQARDQAIRDTDSHLGPLLLSSCFDAFLSELCILSPHELDQSGICSSDFRDPGSLLAPQPRYKRNQIISGTSLFLTQALRYQSHVQSTSRSHSSRNFLETNTDYGVGVLGLSSGIFPACVVAASHNALTYISNAVEVFRLVFWLGFRVLQFTRRLLKDNPVDSTLPWSVVCLGFSQADMQEHIAVFEQQHGPSPSLCITAILDERCITVSGLPDVLQAFSSSISQLCTVHPTTVDGLYHSLLHLPDTRERVLSDVTKRNIRFPDYHDLLCPLRSTISGTLATFSRHEYPSLVHHVVDMVLIRPVNWDVVAKEVAHSVPPDIELQVVNIGPSSGSVRALEKALPDMVLRCADAATALRDDAAASSPKQEPIAIVGMAAHAPGALNTSELWEILEKGISTVSKIPEDRFDRSLHMNLDAVVHTPAMKVETGNFMSDYADFDHKFFKISPREARSMDPQQRVLLHTAYEALENAGYVPDATPSFRRDTFGCYIGAATQDYVENLRTDIDIHYSPGTLKAFLSGRVSYFMQFGGPSVVVDTACSSSMVAIYQACRALMNMDCNSALAGGVNVMSSLDMFIGLERGHFLNTSGQCKAFDATADGYSRGEGCCLFVLKRLSDAIAENDNIIGVIRGVEVNQSGLASSITHPHSPTQAVLLRKLLESSAVHPSRISVVEAHGTGTQAGDSSELASIRSVLAQGRADDNPLHVTSIKANIGHLEAASGAVGLCKLLLMLRHNMIPAQISLKTLNPRIAPLDSDNTVIDTLLGTWEGGSSPRMAIVNNFGAAGSNGALLLEEYIKPNSSATSVSLLFGISAKSAEALKALRSRYIQWLRDAENFKVPLCDIAYTATARRQLYPYRLSVTAEGKEQLVHALEAASPTHVRVGRAGGQVIFVFSGQGSQYIGMGASLYATSPIFKGCVDRCHDYLVSLGYNGILAIIAPQTCQDPLPQEAEFEAYQSAVLALEFALSSLWRHWGLIPTGVIGQSLGEYAAMVTADVLSIETALSIVAKRARLMAQACPFGQTGMLSISLSSSQTQAILDVGSGFPRVTIACMNTESSCVVSGPLDELRKLAAYLSVAHRCKTVVLDVPLGFHSAVMDPILGRLRDHVASLPINAPSIPIASNVLGVVISAGDGSALQPEYFSQHCRQPVRFSQGLQALSQYLGPIEIDAWVEIGPLVVCLPMIKAILAPLSDTLLLASMRKGVRPWNTISNGLSHLYKTNLPLDWQKVFTELSPSTCVDLPSYPFVTEKFWVANKDHAALPAPTSKPSLLAIDHPMLSSWSQYPTPHNGNVAIFDTPIGALSLYIEGHRVSGHALCPASVYLEQALAGAILAHRHMSLDFGRCTPMLQRVQFSRPLVYQPNVNRIVRTHVTIHEDGAGMFSVASRLESSREESVHVQGDIRFSSTRETASTLALELPGIIRRAEVVTSPPSGQSPEIFSTRTTYEVVFPRVVEYSKDYHTVQSLAVSPNGLAGVARIALPAYHSPRALAAQPLFVDTLLHVAGFIANMQGDVCDAYICSDLGSLKILHDLIVNGQAYTVHCANSWISSGNLVSADIFAVQESNPQVVVAHLQGVQFRRVGLTSLNRGLGIAADTTGAQNRKRTNSNAIIPPASPRSVIFARSPSFIHGAHRFCDTEVAGLEIHARESYTSSSRPLSPTTLVSESGTFDDCVSDINEERIRTIMSEVLGISDSREIQNDSDFQSLGLDSLGAIEAQQALKMAFNTPIPHNVFTTCGTFLSLCKFIMGIPADRNVLDALEEVADAPVQRQWQNSDPAVVSFQQPEDNENAPLFLIHDGSGLVSYYERLSPLHRAVRGLRNPRFFTKEPWESIEDMAQAYARAIERHANGALILGGWSFGGVVAFEIARVLTAHGLDVKGVVLLDSPHPPTTVMLSASIIDYVTGREEQKVDSLMGPLIKYQFEGNTQLLRAFVPVKQQTGLPLAFLRSTEGFCPPGVKDIPLWFSERDNPQSTVSPWEALVGRHVKVWDIPGHHFEPFSSTNVMILPYLPPYPG</sequence>
<dbReference type="InterPro" id="IPR049900">
    <property type="entry name" value="PKS_mFAS_DH"/>
</dbReference>
<dbReference type="Gene3D" id="3.10.129.110">
    <property type="entry name" value="Polyketide synthase dehydratase"/>
    <property type="match status" value="1"/>
</dbReference>
<dbReference type="Gene3D" id="3.40.50.1820">
    <property type="entry name" value="alpha/beta hydrolase"/>
    <property type="match status" value="1"/>
</dbReference>
<dbReference type="GO" id="GO:0004315">
    <property type="term" value="F:3-oxoacyl-[acyl-carrier-protein] synthase activity"/>
    <property type="evidence" value="ECO:0007669"/>
    <property type="project" value="InterPro"/>
</dbReference>
<dbReference type="InterPro" id="IPR029058">
    <property type="entry name" value="AB_hydrolase_fold"/>
</dbReference>
<dbReference type="Gene3D" id="3.30.70.3290">
    <property type="match status" value="1"/>
</dbReference>
<evidence type="ECO:0000256" key="5">
    <source>
        <dbReference type="PROSITE-ProRule" id="PRU01363"/>
    </source>
</evidence>
<name>A0A0C9WA19_9AGAM</name>
<dbReference type="InterPro" id="IPR049552">
    <property type="entry name" value="PKS_DH_N"/>
</dbReference>
<dbReference type="InterPro" id="IPR016036">
    <property type="entry name" value="Malonyl_transacylase_ACP-bd"/>
</dbReference>
<dbReference type="InterPro" id="IPR014043">
    <property type="entry name" value="Acyl_transferase_dom"/>
</dbReference>
<keyword evidence="2" id="KW-0597">Phosphoprotein</keyword>
<dbReference type="GO" id="GO:0004312">
    <property type="term" value="F:fatty acid synthase activity"/>
    <property type="evidence" value="ECO:0007669"/>
    <property type="project" value="TreeGrafter"/>
</dbReference>
<dbReference type="Pfam" id="PF00109">
    <property type="entry name" value="ketoacyl-synt"/>
    <property type="match status" value="1"/>
</dbReference>
<dbReference type="Pfam" id="PF16073">
    <property type="entry name" value="SAT"/>
    <property type="match status" value="1"/>
</dbReference>
<evidence type="ECO:0000313" key="10">
    <source>
        <dbReference type="Proteomes" id="UP000053820"/>
    </source>
</evidence>
<protein>
    <submittedName>
        <fullName evidence="9">Pks1 protein</fullName>
    </submittedName>
</protein>
<dbReference type="InterPro" id="IPR014031">
    <property type="entry name" value="Ketoacyl_synth_C"/>
</dbReference>
<dbReference type="Proteomes" id="UP000053820">
    <property type="component" value="Unassembled WGS sequence"/>
</dbReference>
<dbReference type="SUPFAM" id="SSF55048">
    <property type="entry name" value="Probable ACP-binding domain of malonyl-CoA ACP transacylase"/>
    <property type="match status" value="1"/>
</dbReference>
<feature type="domain" description="Ketosynthase family 3 (KS3)" evidence="7">
    <location>
        <begin position="394"/>
        <end position="820"/>
    </location>
</feature>
<dbReference type="CDD" id="cd00833">
    <property type="entry name" value="PKS"/>
    <property type="match status" value="1"/>
</dbReference>
<dbReference type="Pfam" id="PF00550">
    <property type="entry name" value="PP-binding"/>
    <property type="match status" value="1"/>
</dbReference>
<dbReference type="SUPFAM" id="SSF47336">
    <property type="entry name" value="ACP-like"/>
    <property type="match status" value="1"/>
</dbReference>
<dbReference type="InterPro" id="IPR014030">
    <property type="entry name" value="Ketoacyl_synth_N"/>
</dbReference>
<evidence type="ECO:0000256" key="2">
    <source>
        <dbReference type="ARBA" id="ARBA00022553"/>
    </source>
</evidence>
<evidence type="ECO:0000256" key="4">
    <source>
        <dbReference type="ARBA" id="ARBA00023026"/>
    </source>
</evidence>
<feature type="domain" description="PKS/mFAS DH" evidence="8">
    <location>
        <begin position="1300"/>
        <end position="1611"/>
    </location>
</feature>
<dbReference type="OrthoDB" id="329835at2759"/>
<keyword evidence="1" id="KW-0596">Phosphopantetheine</keyword>
<dbReference type="SUPFAM" id="SSF53474">
    <property type="entry name" value="alpha/beta-Hydrolases"/>
    <property type="match status" value="1"/>
</dbReference>
<dbReference type="Gene3D" id="3.40.47.10">
    <property type="match status" value="1"/>
</dbReference>
<dbReference type="PROSITE" id="PS52019">
    <property type="entry name" value="PKS_MFAS_DH"/>
    <property type="match status" value="1"/>
</dbReference>
<dbReference type="Pfam" id="PF02801">
    <property type="entry name" value="Ketoacyl-synt_C"/>
    <property type="match status" value="1"/>
</dbReference>
<evidence type="ECO:0000259" key="8">
    <source>
        <dbReference type="PROSITE" id="PS52019"/>
    </source>
</evidence>
<dbReference type="SUPFAM" id="SSF52151">
    <property type="entry name" value="FabD/lysophospholipase-like"/>
    <property type="match status" value="1"/>
</dbReference>
<dbReference type="SUPFAM" id="SSF53901">
    <property type="entry name" value="Thiolase-like"/>
    <property type="match status" value="1"/>
</dbReference>
<dbReference type="InterPro" id="IPR020841">
    <property type="entry name" value="PKS_Beta-ketoAc_synthase_dom"/>
</dbReference>
<feature type="active site" description="Proton acceptor; for dehydratase activity" evidence="5">
    <location>
        <position position="1334"/>
    </location>
</feature>
<dbReference type="Gene3D" id="3.40.366.10">
    <property type="entry name" value="Malonyl-Coenzyme A Acyl Carrier Protein, domain 2"/>
    <property type="match status" value="3"/>
</dbReference>
<dbReference type="Pfam" id="PF21089">
    <property type="entry name" value="PKS_DH_N"/>
    <property type="match status" value="1"/>
</dbReference>
<dbReference type="GO" id="GO:0006633">
    <property type="term" value="P:fatty acid biosynthetic process"/>
    <property type="evidence" value="ECO:0007669"/>
    <property type="project" value="InterPro"/>
</dbReference>
<dbReference type="Pfam" id="PF00975">
    <property type="entry name" value="Thioesterase"/>
    <property type="match status" value="1"/>
</dbReference>
<dbReference type="GO" id="GO:0044550">
    <property type="term" value="P:secondary metabolite biosynthetic process"/>
    <property type="evidence" value="ECO:0007669"/>
    <property type="project" value="TreeGrafter"/>
</dbReference>
<dbReference type="Pfam" id="PF00698">
    <property type="entry name" value="Acyl_transf_1"/>
    <property type="match status" value="1"/>
</dbReference>
<dbReference type="InterPro" id="IPR001031">
    <property type="entry name" value="Thioesterase"/>
</dbReference>
<dbReference type="InterPro" id="IPR042104">
    <property type="entry name" value="PKS_dehydratase_sf"/>
</dbReference>
<accession>A0A0C9WA19</accession>
<dbReference type="PROSITE" id="PS50075">
    <property type="entry name" value="CARRIER"/>
    <property type="match status" value="1"/>
</dbReference>
<reference evidence="9 10" key="1">
    <citation type="submission" date="2014-04" db="EMBL/GenBank/DDBJ databases">
        <title>Evolutionary Origins and Diversification of the Mycorrhizal Mutualists.</title>
        <authorList>
            <consortium name="DOE Joint Genome Institute"/>
            <consortium name="Mycorrhizal Genomics Consortium"/>
            <person name="Kohler A."/>
            <person name="Kuo A."/>
            <person name="Nagy L.G."/>
            <person name="Floudas D."/>
            <person name="Copeland A."/>
            <person name="Barry K.W."/>
            <person name="Cichocki N."/>
            <person name="Veneault-Fourrey C."/>
            <person name="LaButti K."/>
            <person name="Lindquist E.A."/>
            <person name="Lipzen A."/>
            <person name="Lundell T."/>
            <person name="Morin E."/>
            <person name="Murat C."/>
            <person name="Riley R."/>
            <person name="Ohm R."/>
            <person name="Sun H."/>
            <person name="Tunlid A."/>
            <person name="Henrissat B."/>
            <person name="Grigoriev I.V."/>
            <person name="Hibbett D.S."/>
            <person name="Martin F."/>
        </authorList>
    </citation>
    <scope>NUCLEOTIDE SEQUENCE [LARGE SCALE GENOMIC DNA]</scope>
    <source>
        <strain evidence="9 10">MD-312</strain>
    </source>
</reference>